<dbReference type="EMBL" id="CAMPGE010028990">
    <property type="protein sequence ID" value="CAI2386480.1"/>
    <property type="molecule type" value="Genomic_DNA"/>
</dbReference>
<keyword evidence="4" id="KW-1185">Reference proteome</keyword>
<evidence type="ECO:0000256" key="1">
    <source>
        <dbReference type="SAM" id="Coils"/>
    </source>
</evidence>
<reference evidence="3" key="1">
    <citation type="submission" date="2023-07" db="EMBL/GenBank/DDBJ databases">
        <authorList>
            <consortium name="AG Swart"/>
            <person name="Singh M."/>
            <person name="Singh A."/>
            <person name="Seah K."/>
            <person name="Emmerich C."/>
        </authorList>
    </citation>
    <scope>NUCLEOTIDE SEQUENCE</scope>
    <source>
        <strain evidence="3">DP1</strain>
    </source>
</reference>
<sequence length="705" mass="82580">MEESQEELTSQESESHKQRGISETEINQIKETFQKEIESINFKFEKLQPILGIIEDLDGKSLFYQLLQQDEENHVGLIMEKIGLDQYHKRQDFNRKISEYCKTKMVDGKIHKNVDEVNEDMQELQNKIYELEVRLNEDSRSTKNQIETRFGELEVHLSSLVKSSSTKLESEDFDRFKDSMKLLYLTKADSLKIWHNFDHYLKEQEFVRQVNESENYKLQIKNEIKQINELIQSDVRNEILRTSKEFENKIKTQNNFNDKTKTKVGNLTHKLSELQHGLRDHTDALKAVKKELRKKDNISEVDKIRAKLKDAGVVKAADLLLLKKIREETLPQVEDIEQSIRGMNCQIYNHKTILARFDEILCSKASKISFEEILKQGKQNQTDLKKLFEFKEDSLESRKKLQTEIEHLNVTLEEFEKQMRVIISTFLRKEVNKVQTDLKNSIFQGNITRDQVKELVDKKVDKIEFIADMEQKSNKNDLYMHMQSIDIIHKQMKSIIALFVEMNTQRCNSMTQKELSEKVLLKQKSNLLDYSKQVLKWINLFDPQNINNEALLLPQFVKFNKLMAKTARNSGRTSPALLFPENQPQKDPESPSLLQNSPSSITKFRGPRKFSLLSKDHINSTIIHDSSDAINLSKNKAINTSFEPISPIEASATLDKRMATRYTHRRTQSKNQPLNRFLAKKFSKALKRHQANQFYTRTFSINKQL</sequence>
<proteinExistence type="predicted"/>
<gene>
    <name evidence="3" type="ORF">ECRASSUSDP1_LOCUS28101</name>
</gene>
<evidence type="ECO:0000256" key="2">
    <source>
        <dbReference type="SAM" id="MobiDB-lite"/>
    </source>
</evidence>
<protein>
    <submittedName>
        <fullName evidence="3">Uncharacterized protein</fullName>
    </submittedName>
</protein>
<feature type="region of interest" description="Disordered" evidence="2">
    <location>
        <begin position="1"/>
        <end position="24"/>
    </location>
</feature>
<evidence type="ECO:0000313" key="3">
    <source>
        <dbReference type="EMBL" id="CAI2386480.1"/>
    </source>
</evidence>
<name>A0AAD2DBC7_EUPCR</name>
<comment type="caution">
    <text evidence="3">The sequence shown here is derived from an EMBL/GenBank/DDBJ whole genome shotgun (WGS) entry which is preliminary data.</text>
</comment>
<dbReference type="Proteomes" id="UP001295684">
    <property type="component" value="Unassembled WGS sequence"/>
</dbReference>
<feature type="compositionally biased region" description="Basic and acidic residues" evidence="2">
    <location>
        <begin position="13"/>
        <end position="22"/>
    </location>
</feature>
<feature type="coiled-coil region" evidence="1">
    <location>
        <begin position="114"/>
        <end position="141"/>
    </location>
</feature>
<feature type="region of interest" description="Disordered" evidence="2">
    <location>
        <begin position="572"/>
        <end position="600"/>
    </location>
</feature>
<accession>A0AAD2DBC7</accession>
<organism evidence="3 4">
    <name type="scientific">Euplotes crassus</name>
    <dbReference type="NCBI Taxonomy" id="5936"/>
    <lineage>
        <taxon>Eukaryota</taxon>
        <taxon>Sar</taxon>
        <taxon>Alveolata</taxon>
        <taxon>Ciliophora</taxon>
        <taxon>Intramacronucleata</taxon>
        <taxon>Spirotrichea</taxon>
        <taxon>Hypotrichia</taxon>
        <taxon>Euplotida</taxon>
        <taxon>Euplotidae</taxon>
        <taxon>Moneuplotes</taxon>
    </lineage>
</organism>
<keyword evidence="1" id="KW-0175">Coiled coil</keyword>
<dbReference type="AlphaFoldDB" id="A0AAD2DBC7"/>
<evidence type="ECO:0000313" key="4">
    <source>
        <dbReference type="Proteomes" id="UP001295684"/>
    </source>
</evidence>